<protein>
    <submittedName>
        <fullName evidence="1">Uncharacterized protein</fullName>
    </submittedName>
</protein>
<proteinExistence type="predicted"/>
<dbReference type="Proteomes" id="UP000045782">
    <property type="component" value="Unassembled WGS sequence"/>
</dbReference>
<dbReference type="EMBL" id="CSWP01000009">
    <property type="protein sequence ID" value="CPV66708.1"/>
    <property type="molecule type" value="Genomic_DNA"/>
</dbReference>
<name>A0A0U0ZSF7_9MYCO</name>
<reference evidence="1 2" key="1">
    <citation type="submission" date="2015-03" db="EMBL/GenBank/DDBJ databases">
        <authorList>
            <person name="Murphy D."/>
        </authorList>
    </citation>
    <scope>NUCLEOTIDE SEQUENCE [LARGE SCALE GENOMIC DNA]</scope>
    <source>
        <strain evidence="1 2">PAP088</strain>
    </source>
</reference>
<dbReference type="RefSeq" id="WP_052619089.1">
    <property type="nucleotide sequence ID" value="NZ_CSWP01000009.1"/>
</dbReference>
<gene>
    <name evidence="1" type="ORF">ERS075579_04059</name>
</gene>
<organism evidence="1 2">
    <name type="scientific">Mycobacteroides abscessus</name>
    <dbReference type="NCBI Taxonomy" id="36809"/>
    <lineage>
        <taxon>Bacteria</taxon>
        <taxon>Bacillati</taxon>
        <taxon>Actinomycetota</taxon>
        <taxon>Actinomycetes</taxon>
        <taxon>Mycobacteriales</taxon>
        <taxon>Mycobacteriaceae</taxon>
        <taxon>Mycobacteroides</taxon>
    </lineage>
</organism>
<evidence type="ECO:0000313" key="1">
    <source>
        <dbReference type="EMBL" id="CPV66708.1"/>
    </source>
</evidence>
<sequence length="99" mass="10451">MTATTLSDNVARHLAARLADQGTRTSAARLHALAAGQQGTADEIDALNQLVLQLFSEYINRGGTNYDLVNNTLASTADDPTKALAAIVQLCGRLVGRVE</sequence>
<dbReference type="AlphaFoldDB" id="A0A0U0ZSF7"/>
<accession>A0A0U0ZSF7</accession>
<evidence type="ECO:0000313" key="2">
    <source>
        <dbReference type="Proteomes" id="UP000045782"/>
    </source>
</evidence>